<dbReference type="EMBL" id="CAEZTD010000109">
    <property type="protein sequence ID" value="CAB4569224.1"/>
    <property type="molecule type" value="Genomic_DNA"/>
</dbReference>
<dbReference type="PANTHER" id="PTHR21256">
    <property type="entry name" value="HISTIDINOL DEHYDROGENASE HDH"/>
    <property type="match status" value="1"/>
</dbReference>
<dbReference type="PRINTS" id="PR00083">
    <property type="entry name" value="HOLDHDRGNASE"/>
</dbReference>
<dbReference type="Gene3D" id="3.40.50.1980">
    <property type="entry name" value="Nitrogenase molybdenum iron protein domain"/>
    <property type="match status" value="2"/>
</dbReference>
<dbReference type="InterPro" id="IPR022695">
    <property type="entry name" value="Histidinol_DH_monofunct"/>
</dbReference>
<evidence type="ECO:0000256" key="5">
    <source>
        <dbReference type="ARBA" id="ARBA00023002"/>
    </source>
</evidence>
<name>A0A6J6E1H4_9ZZZZ</name>
<dbReference type="GO" id="GO:0004399">
    <property type="term" value="F:histidinol dehydrogenase activity"/>
    <property type="evidence" value="ECO:0007669"/>
    <property type="project" value="InterPro"/>
</dbReference>
<dbReference type="InterPro" id="IPR012131">
    <property type="entry name" value="Hstdl_DH"/>
</dbReference>
<organism evidence="6">
    <name type="scientific">freshwater metagenome</name>
    <dbReference type="NCBI Taxonomy" id="449393"/>
    <lineage>
        <taxon>unclassified sequences</taxon>
        <taxon>metagenomes</taxon>
        <taxon>ecological metagenomes</taxon>
    </lineage>
</organism>
<dbReference type="HAMAP" id="MF_01024">
    <property type="entry name" value="HisD"/>
    <property type="match status" value="1"/>
</dbReference>
<dbReference type="InterPro" id="IPR016161">
    <property type="entry name" value="Ald_DH/histidinol_DH"/>
</dbReference>
<sequence length="441" mass="46853">MIRTLDLRDARLTRSQIQDKLPRIETDIELALATARELIDDISARGVDALRDQAQKFDHVTDYELRVPESHVLEALDALDPSLREAILESIRRVHIASAAGVPPEKTVQLSPGARVTQRWLPVERVGLYVPGGKAVYPSSVIMNAVAAQVAGVSSIAIASPPQAEFAGRVHPTILATAGLLGMDEIYAIGGAGAVGAFAHGVESIGLDPVRVITGPGNVYVAAAKRLVRGIVGIDSEAGPTEILIIADDSADPHLVAADLISQAEHDELASAVLVTTSVDLAQRVEAELARQVGKTRHQERVVQALSGTQSAIVLVPDLAVAVTVSNLYAPEHLEVHTENAHELLPELVNAGAVFVGPSSPVSLGDYLAGSNHVLPTAGQAMFSSGLGSYTFLRAQQVIEYSTEALREVRDHIRVFADDENLPAHADAVDARFSEFSIEEA</sequence>
<evidence type="ECO:0000256" key="4">
    <source>
        <dbReference type="ARBA" id="ARBA00022833"/>
    </source>
</evidence>
<dbReference type="PIRSF" id="PIRSF000099">
    <property type="entry name" value="Histidinol_dh"/>
    <property type="match status" value="1"/>
</dbReference>
<dbReference type="GO" id="GO:0000105">
    <property type="term" value="P:L-histidine biosynthetic process"/>
    <property type="evidence" value="ECO:0007669"/>
    <property type="project" value="InterPro"/>
</dbReference>
<dbReference type="SUPFAM" id="SSF53720">
    <property type="entry name" value="ALDH-like"/>
    <property type="match status" value="1"/>
</dbReference>
<dbReference type="InterPro" id="IPR001692">
    <property type="entry name" value="Histidinol_DH_CS"/>
</dbReference>
<dbReference type="CDD" id="cd06572">
    <property type="entry name" value="Histidinol_dh"/>
    <property type="match status" value="1"/>
</dbReference>
<evidence type="ECO:0000256" key="2">
    <source>
        <dbReference type="ARBA" id="ARBA00010178"/>
    </source>
</evidence>
<keyword evidence="5" id="KW-0560">Oxidoreductase</keyword>
<evidence type="ECO:0000256" key="3">
    <source>
        <dbReference type="ARBA" id="ARBA00022723"/>
    </source>
</evidence>
<evidence type="ECO:0000313" key="6">
    <source>
        <dbReference type="EMBL" id="CAB4569224.1"/>
    </source>
</evidence>
<gene>
    <name evidence="6" type="ORF">UFOPK1591_01201</name>
</gene>
<dbReference type="GO" id="GO:0005829">
    <property type="term" value="C:cytosol"/>
    <property type="evidence" value="ECO:0007669"/>
    <property type="project" value="TreeGrafter"/>
</dbReference>
<dbReference type="PROSITE" id="PS00611">
    <property type="entry name" value="HISOL_DEHYDROGENASE"/>
    <property type="match status" value="1"/>
</dbReference>
<keyword evidence="4" id="KW-0862">Zinc</keyword>
<dbReference type="FunFam" id="3.40.50.1980:FF:000001">
    <property type="entry name" value="Histidinol dehydrogenase"/>
    <property type="match status" value="1"/>
</dbReference>
<dbReference type="GO" id="GO:0051287">
    <property type="term" value="F:NAD binding"/>
    <property type="evidence" value="ECO:0007669"/>
    <property type="project" value="InterPro"/>
</dbReference>
<reference evidence="6" key="1">
    <citation type="submission" date="2020-05" db="EMBL/GenBank/DDBJ databases">
        <authorList>
            <person name="Chiriac C."/>
            <person name="Salcher M."/>
            <person name="Ghai R."/>
            <person name="Kavagutti S V."/>
        </authorList>
    </citation>
    <scope>NUCLEOTIDE SEQUENCE</scope>
</reference>
<dbReference type="Pfam" id="PF00815">
    <property type="entry name" value="Histidinol_dh"/>
    <property type="match status" value="1"/>
</dbReference>
<dbReference type="NCBIfam" id="TIGR00069">
    <property type="entry name" value="hisD"/>
    <property type="match status" value="1"/>
</dbReference>
<dbReference type="PANTHER" id="PTHR21256:SF2">
    <property type="entry name" value="HISTIDINE BIOSYNTHESIS TRIFUNCTIONAL PROTEIN"/>
    <property type="match status" value="1"/>
</dbReference>
<keyword evidence="3" id="KW-0479">Metal-binding</keyword>
<accession>A0A6J6E1H4</accession>
<dbReference type="Gene3D" id="1.20.5.1300">
    <property type="match status" value="1"/>
</dbReference>
<protein>
    <submittedName>
        <fullName evidence="6">Unannotated protein</fullName>
    </submittedName>
</protein>
<evidence type="ECO:0000256" key="1">
    <source>
        <dbReference type="ARBA" id="ARBA00001947"/>
    </source>
</evidence>
<comment type="similarity">
    <text evidence="2">Belongs to the histidinol dehydrogenase family.</text>
</comment>
<dbReference type="GO" id="GO:0046872">
    <property type="term" value="F:metal ion binding"/>
    <property type="evidence" value="ECO:0007669"/>
    <property type="project" value="UniProtKB-KW"/>
</dbReference>
<comment type="cofactor">
    <cofactor evidence="1">
        <name>Zn(2+)</name>
        <dbReference type="ChEBI" id="CHEBI:29105"/>
    </cofactor>
</comment>
<dbReference type="AlphaFoldDB" id="A0A6J6E1H4"/>
<proteinExistence type="inferred from homology"/>